<feature type="domain" description="Arrestin C-terminal-like" evidence="2">
    <location>
        <begin position="602"/>
        <end position="953"/>
    </location>
</feature>
<dbReference type="InterPro" id="IPR011022">
    <property type="entry name" value="Arrestin_C-like"/>
</dbReference>
<keyword evidence="4" id="KW-1185">Reference proteome</keyword>
<reference evidence="3" key="1">
    <citation type="submission" date="2020-10" db="EMBL/GenBank/DDBJ databases">
        <authorList>
            <person name="Roach M.J.R."/>
        </authorList>
    </citation>
    <scope>NUCLEOTIDE SEQUENCE</scope>
    <source>
        <strain evidence="3">CBS 1945</strain>
    </source>
</reference>
<feature type="compositionally biased region" description="Polar residues" evidence="1">
    <location>
        <begin position="1171"/>
        <end position="1189"/>
    </location>
</feature>
<organism evidence="3 4">
    <name type="scientific">Eeniella nana</name>
    <name type="common">Yeast</name>
    <name type="synonym">Brettanomyces nanus</name>
    <dbReference type="NCBI Taxonomy" id="13502"/>
    <lineage>
        <taxon>Eukaryota</taxon>
        <taxon>Fungi</taxon>
        <taxon>Dikarya</taxon>
        <taxon>Ascomycota</taxon>
        <taxon>Saccharomycotina</taxon>
        <taxon>Pichiomycetes</taxon>
        <taxon>Pichiales</taxon>
        <taxon>Pichiaceae</taxon>
        <taxon>Brettanomyces</taxon>
    </lineage>
</organism>
<sequence length="1201" mass="133385">MSSSNGHGESIPTSYQGSNDSNGTSISNRSNRSNGSQGSHGSHGTQISIGGTVNRVHSVKASSRPRATSSISRITAGSVYAHSTEMTTGTSVGSQRSFSRRNSIDYETASLEEVISEPGPDYIKSNLKSYNQQLIAYLTREGLNINPLKLGQTKLSGNRSLLKFGLRGNTRNPNIDIFITSNGQILFLPYNPYHRKRQRRHHHDNENDDDGATMYPEDYAQDEDEEGDGGISDNDDDGVNNDTNNFDGDTSLNGNLTYTADNIGPPLSRATTTATERAHGHHRHNVTCHTFCVIVKLSKDETMSPILRANYHTDAKTNWLQGIPKDGRKNIFKEQYRVSKDLDWSLDLRSPDCYIPFKNYDEQDDMSFDFNADSDSSTSGSILRNVTLSEAPSQEVQTYDLLDPKDYVDETDLRSKDLDTDRDLFENMEPMQSKTFQPGYYAFLLPVAYPINTPETACTSLGSIMHRFDMQLQKQPFQPSLQAPPTTLASPIHHSKFEDPSYTSSERTDQHMQFKVLQQGQAPKHTGHSFIKSSLLKKFSLHRQTSTRSRHSSISNGGLLGIKSKSRSTSVLDFHYDLPVIRLPPSDATSTLNKSIYVNKVWNDSLNYELLLPRKYIQLSPTYSVNDQFLRPHSFMLQMKLIPLIKGLCLKRIKINVVEKATYVSRDQKYEEDVGGIDKSGVKERVVTLLEIKARDKPSHSEYPPLCSQVVKGCIDDNLLTCCYNNTGFDETPKHGILSKSLAFSRTSGLAGSNNGEPSLKVSPVSHRDKGDIIITNPVKIQCPLLFNANDESHFLRNVHKNLTKGTTDLSELRDSSDVLEDDMMSIFSVNTQNPAPNIDATVDTEGASATDATSWISKSPTLGPMLSPSRNKRAFYDIATSAESFSSISDAQKIRIFTFSPDITFHNIKIRHRLQVCFRISKPDPSIRTVDGPKMHHYEVIVDTPIVFVSPFCVSETTELPSYDDAVKSSTFDTQLGKQNFMFAQADTTDSSMEPQLPTFEEATLKPGSPMMTGYTTAAYNSAGAIDSTTVVSQSPFSPLCISPHSLSDDTYNNLDLLVDTLDDQKQPQMSNNAVPFPLSVSDDLFAKRAIRKQSIVGSSKLSTAAHHQSIEGDRYRSIDSALGSNSIDYLHNPSQSSLTYDGEELPSYQSVIEQDMSDGLEQKMSLLSVTGNDETPGQSDNESTSTVEVYDRTHRSHIL</sequence>
<evidence type="ECO:0000313" key="3">
    <source>
        <dbReference type="EMBL" id="QPG73351.1"/>
    </source>
</evidence>
<accession>A0A875RW39</accession>
<dbReference type="SMART" id="SM01017">
    <property type="entry name" value="Arrestin_C"/>
    <property type="match status" value="1"/>
</dbReference>
<evidence type="ECO:0000256" key="1">
    <source>
        <dbReference type="SAM" id="MobiDB-lite"/>
    </source>
</evidence>
<gene>
    <name evidence="3" type="ORF">FOA43_000661</name>
</gene>
<name>A0A875RW39_EENNA</name>
<dbReference type="AlphaFoldDB" id="A0A875RW39"/>
<dbReference type="GeneID" id="62194062"/>
<feature type="compositionally biased region" description="Low complexity" evidence="1">
    <location>
        <begin position="21"/>
        <end position="51"/>
    </location>
</feature>
<feature type="compositionally biased region" description="Polar residues" evidence="1">
    <location>
        <begin position="1"/>
        <end position="20"/>
    </location>
</feature>
<protein>
    <recommendedName>
        <fullName evidence="2">Arrestin C-terminal-like domain-containing protein</fullName>
    </recommendedName>
</protein>
<feature type="compositionally biased region" description="Acidic residues" evidence="1">
    <location>
        <begin position="219"/>
        <end position="239"/>
    </location>
</feature>
<dbReference type="OrthoDB" id="2333384at2759"/>
<evidence type="ECO:0000313" key="4">
    <source>
        <dbReference type="Proteomes" id="UP000662931"/>
    </source>
</evidence>
<feature type="region of interest" description="Disordered" evidence="1">
    <location>
        <begin position="1171"/>
        <end position="1201"/>
    </location>
</feature>
<proteinExistence type="predicted"/>
<dbReference type="EMBL" id="CP064812">
    <property type="protein sequence ID" value="QPG73351.1"/>
    <property type="molecule type" value="Genomic_DNA"/>
</dbReference>
<dbReference type="Proteomes" id="UP000662931">
    <property type="component" value="Chromosome 1"/>
</dbReference>
<feature type="compositionally biased region" description="Polar residues" evidence="1">
    <location>
        <begin position="250"/>
        <end position="260"/>
    </location>
</feature>
<feature type="region of interest" description="Disordered" evidence="1">
    <location>
        <begin position="1"/>
        <end position="52"/>
    </location>
</feature>
<dbReference type="RefSeq" id="XP_038776916.1">
    <property type="nucleotide sequence ID" value="XM_038920988.1"/>
</dbReference>
<feature type="region of interest" description="Disordered" evidence="1">
    <location>
        <begin position="196"/>
        <end position="280"/>
    </location>
</feature>
<dbReference type="KEGG" id="bnn:FOA43_000661"/>
<feature type="compositionally biased region" description="Low complexity" evidence="1">
    <location>
        <begin position="240"/>
        <end position="249"/>
    </location>
</feature>
<evidence type="ECO:0000259" key="2">
    <source>
        <dbReference type="SMART" id="SM01017"/>
    </source>
</evidence>